<organism evidence="2">
    <name type="scientific">Cacopsylla melanoneura</name>
    <dbReference type="NCBI Taxonomy" id="428564"/>
    <lineage>
        <taxon>Eukaryota</taxon>
        <taxon>Metazoa</taxon>
        <taxon>Ecdysozoa</taxon>
        <taxon>Arthropoda</taxon>
        <taxon>Hexapoda</taxon>
        <taxon>Insecta</taxon>
        <taxon>Pterygota</taxon>
        <taxon>Neoptera</taxon>
        <taxon>Paraneoptera</taxon>
        <taxon>Hemiptera</taxon>
        <taxon>Sternorrhyncha</taxon>
        <taxon>Psylloidea</taxon>
        <taxon>Psyllidae</taxon>
        <taxon>Psyllinae</taxon>
        <taxon>Cacopsylla</taxon>
    </lineage>
</organism>
<dbReference type="EMBL" id="HBUF01534490">
    <property type="protein sequence ID" value="CAG6752813.1"/>
    <property type="molecule type" value="Transcribed_RNA"/>
</dbReference>
<dbReference type="InterPro" id="IPR007330">
    <property type="entry name" value="MIT_dom"/>
</dbReference>
<dbReference type="InterPro" id="IPR038113">
    <property type="entry name" value="MITD1_C_sf"/>
</dbReference>
<accession>A0A8D9EGP7</accession>
<dbReference type="EMBL" id="HBUF01534494">
    <property type="protein sequence ID" value="CAG6752817.1"/>
    <property type="molecule type" value="Transcribed_RNA"/>
</dbReference>
<dbReference type="EMBL" id="HBUF01534493">
    <property type="protein sequence ID" value="CAG6752816.1"/>
    <property type="molecule type" value="Transcribed_RNA"/>
</dbReference>
<evidence type="ECO:0000259" key="1">
    <source>
        <dbReference type="SMART" id="SM00745"/>
    </source>
</evidence>
<sequence>MSNSLELAQFLLKKAVDLDEKGRWTESLNFYQEGVTELLKYVRGLPSRDDQQKIREKVETYIGRAEILKQKLDEKKKMGDYHEQFEIKNNDKGYSYESLFGRFLDEFVEHISVTDPYIHNTYQCFNFLHFCTLAVRNCKKLEQINLLTTRANKPQYAGQADLEKQEAALKQISDSLRQNKVSLNITYSNTLHDREIVTSTDWIIKIGRGLDMYHKESEFSLGFLDLSRRRCKETVVDIFHKSTLVK</sequence>
<dbReference type="Gene3D" id="3.30.870.30">
    <property type="entry name" value="MITD, C-terminal phospholipase D-like domain"/>
    <property type="match status" value="1"/>
</dbReference>
<feature type="domain" description="MIT" evidence="1">
    <location>
        <begin position="1"/>
        <end position="78"/>
    </location>
</feature>
<dbReference type="SMART" id="SM00745">
    <property type="entry name" value="MIT"/>
    <property type="match status" value="1"/>
</dbReference>
<dbReference type="PANTHER" id="PTHR21222:SF1">
    <property type="entry name" value="MIT DOMAIN-CONTAINING PROTEIN 1"/>
    <property type="match status" value="1"/>
</dbReference>
<dbReference type="Gene3D" id="1.20.58.80">
    <property type="entry name" value="Phosphotransferase system, lactose/cellobiose-type IIA subunit"/>
    <property type="match status" value="1"/>
</dbReference>
<dbReference type="InterPro" id="IPR036181">
    <property type="entry name" value="MIT_dom_sf"/>
</dbReference>
<evidence type="ECO:0000313" key="2">
    <source>
        <dbReference type="EMBL" id="CAG6752817.1"/>
    </source>
</evidence>
<dbReference type="PANTHER" id="PTHR21222">
    <property type="entry name" value="MIT DOMAIN-CONTAINING PROTEIN 1"/>
    <property type="match status" value="1"/>
</dbReference>
<dbReference type="EMBL" id="HBUF01534491">
    <property type="protein sequence ID" value="CAG6752814.1"/>
    <property type="molecule type" value="Transcribed_RNA"/>
</dbReference>
<dbReference type="EMBL" id="HBUF01534492">
    <property type="protein sequence ID" value="CAG6752815.1"/>
    <property type="molecule type" value="Transcribed_RNA"/>
</dbReference>
<dbReference type="Pfam" id="PF04212">
    <property type="entry name" value="MIT"/>
    <property type="match status" value="1"/>
</dbReference>
<reference evidence="2" key="1">
    <citation type="submission" date="2021-05" db="EMBL/GenBank/DDBJ databases">
        <authorList>
            <person name="Alioto T."/>
            <person name="Alioto T."/>
            <person name="Gomez Garrido J."/>
        </authorList>
    </citation>
    <scope>NUCLEOTIDE SEQUENCE</scope>
</reference>
<dbReference type="Pfam" id="PF16565">
    <property type="entry name" value="MIT_C"/>
    <property type="match status" value="1"/>
</dbReference>
<dbReference type="InterPro" id="IPR032341">
    <property type="entry name" value="MITD1_C"/>
</dbReference>
<protein>
    <submittedName>
        <fullName evidence="2">MIT domain-containing protein 1</fullName>
    </submittedName>
</protein>
<dbReference type="InterPro" id="IPR052817">
    <property type="entry name" value="MIT_domain_contain_protein1"/>
</dbReference>
<dbReference type="AlphaFoldDB" id="A0A8D9EGP7"/>
<dbReference type="SUPFAM" id="SSF116846">
    <property type="entry name" value="MIT domain"/>
    <property type="match status" value="1"/>
</dbReference>
<proteinExistence type="predicted"/>
<name>A0A8D9EGP7_9HEMI</name>